<dbReference type="OrthoDB" id="3171075at2"/>
<dbReference type="InterPro" id="IPR007358">
    <property type="entry name" value="Nucleoid_associated_NdpA"/>
</dbReference>
<dbReference type="AlphaFoldDB" id="A0A1H0PUW5"/>
<dbReference type="Pfam" id="PF04245">
    <property type="entry name" value="NA37"/>
    <property type="match status" value="1"/>
</dbReference>
<accession>A0A1H0PUW5</accession>
<organism evidence="1 2">
    <name type="scientific">Selenomonas ruminantium</name>
    <dbReference type="NCBI Taxonomy" id="971"/>
    <lineage>
        <taxon>Bacteria</taxon>
        <taxon>Bacillati</taxon>
        <taxon>Bacillota</taxon>
        <taxon>Negativicutes</taxon>
        <taxon>Selenomonadales</taxon>
        <taxon>Selenomonadaceae</taxon>
        <taxon>Selenomonas</taxon>
    </lineage>
</organism>
<dbReference type="Proteomes" id="UP000182412">
    <property type="component" value="Unassembled WGS sequence"/>
</dbReference>
<dbReference type="GO" id="GO:0009295">
    <property type="term" value="C:nucleoid"/>
    <property type="evidence" value="ECO:0007669"/>
    <property type="project" value="InterPro"/>
</dbReference>
<protein>
    <recommendedName>
        <fullName evidence="3">Nucleoid-associated protein</fullName>
    </recommendedName>
</protein>
<dbReference type="RefSeq" id="WP_074571658.1">
    <property type="nucleotide sequence ID" value="NZ_FNJQ01000006.1"/>
</dbReference>
<name>A0A1H0PUW5_SELRU</name>
<evidence type="ECO:0000313" key="2">
    <source>
        <dbReference type="Proteomes" id="UP000182412"/>
    </source>
</evidence>
<proteinExistence type="predicted"/>
<reference evidence="1 2" key="1">
    <citation type="submission" date="2016-10" db="EMBL/GenBank/DDBJ databases">
        <authorList>
            <person name="de Groot N.N."/>
        </authorList>
    </citation>
    <scope>NUCLEOTIDE SEQUENCE [LARGE SCALE GENOMIC DNA]</scope>
    <source>
        <strain evidence="1 2">S137</strain>
    </source>
</reference>
<sequence length="333" mass="37437">MIVIDKAILHILDFNSGMTVYSDEELTVQDSIETFLHKHIEKAWGSQDAKPGTFYDDSHCAQLVKEYLSGEMSFVPFSKELGKKLEDAFVHAEEMASSDVIVADVRIDDRRQIVIFKSNSHIGYTHQVNQTEAGIKNEIINHYSIMPNLSQKMEEFAFIDAETREVSVTAKKYTIDGNSILVFPEILLECSLTPSPKEAIKNLSKTAAKVAEAYGQDKVATEAAVKSYVTENMQTTDELDLVEAGKEIFKENPSMQADFDNAIKEAGFTEPVKMDQEATIKKMCKHKLKTDTGIELTIPSEYFDNTEFMEFHNNEDGTLSIMLKHIGNIVNRG</sequence>
<gene>
    <name evidence="1" type="ORF">SAMN05216366_10628</name>
</gene>
<evidence type="ECO:0008006" key="3">
    <source>
        <dbReference type="Google" id="ProtNLM"/>
    </source>
</evidence>
<evidence type="ECO:0000313" key="1">
    <source>
        <dbReference type="EMBL" id="SDP08947.1"/>
    </source>
</evidence>
<dbReference type="EMBL" id="FNJQ01000006">
    <property type="protein sequence ID" value="SDP08947.1"/>
    <property type="molecule type" value="Genomic_DNA"/>
</dbReference>